<gene>
    <name evidence="2" type="ORF">BJ999_007176</name>
</gene>
<dbReference type="PANTHER" id="PTHR38011">
    <property type="entry name" value="DIHYDROFOLATE REDUCTASE FAMILY PROTEIN (AFU_ORTHOLOGUE AFUA_8G06820)"/>
    <property type="match status" value="1"/>
</dbReference>
<dbReference type="InterPro" id="IPR024072">
    <property type="entry name" value="DHFR-like_dom_sf"/>
</dbReference>
<proteinExistence type="predicted"/>
<dbReference type="GO" id="GO:0008703">
    <property type="term" value="F:5-amino-6-(5-phosphoribosylamino)uracil reductase activity"/>
    <property type="evidence" value="ECO:0007669"/>
    <property type="project" value="InterPro"/>
</dbReference>
<dbReference type="Pfam" id="PF01872">
    <property type="entry name" value="RibD_C"/>
    <property type="match status" value="1"/>
</dbReference>
<dbReference type="SUPFAM" id="SSF53597">
    <property type="entry name" value="Dihydrofolate reductase-like"/>
    <property type="match status" value="1"/>
</dbReference>
<evidence type="ECO:0000259" key="1">
    <source>
        <dbReference type="Pfam" id="PF01872"/>
    </source>
</evidence>
<protein>
    <submittedName>
        <fullName evidence="2">Dihydrofolate reductase</fullName>
    </submittedName>
</protein>
<dbReference type="GO" id="GO:0009231">
    <property type="term" value="P:riboflavin biosynthetic process"/>
    <property type="evidence" value="ECO:0007669"/>
    <property type="project" value="InterPro"/>
</dbReference>
<dbReference type="Proteomes" id="UP000591272">
    <property type="component" value="Unassembled WGS sequence"/>
</dbReference>
<sequence>MRRIINSTYISADGVVEKPHLWPSSGSDGGAGDEIQTELALSCDALIMGRRTYEGFAPVWPTRSGDPVSDHINTMDKYVVSSTLKDPEWHNTKVIDDDPIVAIEALKAKPGKNIVQYGVGQLTHALLGHGLLDELRLWVHPLLVGSGGPQDLLYRDGPLTQLKLDDVTKLDNGIVILSYHVR</sequence>
<keyword evidence="3" id="KW-1185">Reference proteome</keyword>
<reference evidence="2 3" key="1">
    <citation type="submission" date="2020-07" db="EMBL/GenBank/DDBJ databases">
        <title>Sequencing the genomes of 1000 actinobacteria strains.</title>
        <authorList>
            <person name="Klenk H.-P."/>
        </authorList>
    </citation>
    <scope>NUCLEOTIDE SEQUENCE [LARGE SCALE GENOMIC DNA]</scope>
    <source>
        <strain evidence="2 3">DSM 43461</strain>
    </source>
</reference>
<dbReference type="AlphaFoldDB" id="A0A7Y9GK71"/>
<comment type="caution">
    <text evidence="2">The sequence shown here is derived from an EMBL/GenBank/DDBJ whole genome shotgun (WGS) entry which is preliminary data.</text>
</comment>
<organism evidence="2 3">
    <name type="scientific">Actinomadura citrea</name>
    <dbReference type="NCBI Taxonomy" id="46158"/>
    <lineage>
        <taxon>Bacteria</taxon>
        <taxon>Bacillati</taxon>
        <taxon>Actinomycetota</taxon>
        <taxon>Actinomycetes</taxon>
        <taxon>Streptosporangiales</taxon>
        <taxon>Thermomonosporaceae</taxon>
        <taxon>Actinomadura</taxon>
    </lineage>
</organism>
<dbReference type="RefSeq" id="WP_179837347.1">
    <property type="nucleotide sequence ID" value="NZ_BMRD01000002.1"/>
</dbReference>
<dbReference type="Gene3D" id="3.40.430.10">
    <property type="entry name" value="Dihydrofolate Reductase, subunit A"/>
    <property type="match status" value="1"/>
</dbReference>
<evidence type="ECO:0000313" key="3">
    <source>
        <dbReference type="Proteomes" id="UP000591272"/>
    </source>
</evidence>
<name>A0A7Y9GK71_9ACTN</name>
<dbReference type="InterPro" id="IPR002734">
    <property type="entry name" value="RibDG_C"/>
</dbReference>
<dbReference type="EMBL" id="JACCBT010000001">
    <property type="protein sequence ID" value="NYE16880.1"/>
    <property type="molecule type" value="Genomic_DNA"/>
</dbReference>
<accession>A0A7Y9GK71</accession>
<evidence type="ECO:0000313" key="2">
    <source>
        <dbReference type="EMBL" id="NYE16880.1"/>
    </source>
</evidence>
<dbReference type="PANTHER" id="PTHR38011:SF11">
    <property type="entry name" value="2,5-DIAMINO-6-RIBOSYLAMINO-4(3H)-PYRIMIDINONE 5'-PHOSPHATE REDUCTASE"/>
    <property type="match status" value="1"/>
</dbReference>
<feature type="domain" description="Bacterial bifunctional deaminase-reductase C-terminal" evidence="1">
    <location>
        <begin position="4"/>
        <end position="175"/>
    </location>
</feature>
<dbReference type="InterPro" id="IPR050765">
    <property type="entry name" value="Riboflavin_Biosynth_HTPR"/>
</dbReference>